<dbReference type="InterPro" id="IPR029044">
    <property type="entry name" value="Nucleotide-diphossugar_trans"/>
</dbReference>
<dbReference type="Gene3D" id="3.90.550.10">
    <property type="entry name" value="Spore Coat Polysaccharide Biosynthesis Protein SpsA, Chain A"/>
    <property type="match status" value="1"/>
</dbReference>
<dbReference type="Pfam" id="PF00535">
    <property type="entry name" value="Glycos_transf_2"/>
    <property type="match status" value="1"/>
</dbReference>
<feature type="domain" description="Glycosyltransferase 2-like" evidence="1">
    <location>
        <begin position="8"/>
        <end position="102"/>
    </location>
</feature>
<reference evidence="2" key="1">
    <citation type="submission" date="2020-04" db="EMBL/GenBank/DDBJ databases">
        <authorList>
            <person name="Chiriac C."/>
            <person name="Salcher M."/>
            <person name="Ghai R."/>
            <person name="Kavagutti S V."/>
        </authorList>
    </citation>
    <scope>NUCLEOTIDE SEQUENCE</scope>
</reference>
<sequence length="348" mass="40472">MKIAVYAISKNEEKFVKRFCDSTVDADVVLIADTGSTDSTVSLAKKHGATVHEIFVSPWRFDMARDTALALLPADIDVCISLDLDEELQPGWRKEIERVWKEDTTRLRYKFDWGAGIAFYYEKIHHRKGYRWHHPCHEYPVPDKRLKEVWAHTDMLLVVHKPDPTKSRGQYMDLLQLAVDEDPKCPRNAFYYARELTFNRRWDDAIDALHKYLGMPEANWPNERCYAMRLLSQCYEEKGWDGIGWARKACAETPGSREPWHDLAMICYRRGNWEECFAAASNGLAIKNKEAVYTMDPKVWGYSLHDLLAISAHHLGLKDKAIEHGSIAVEMQPNDDRLKNNLMYYEQK</sequence>
<dbReference type="InterPro" id="IPR001173">
    <property type="entry name" value="Glyco_trans_2-like"/>
</dbReference>
<proteinExistence type="predicted"/>
<evidence type="ECO:0000313" key="2">
    <source>
        <dbReference type="EMBL" id="CAB4140569.1"/>
    </source>
</evidence>
<dbReference type="InterPro" id="IPR011990">
    <property type="entry name" value="TPR-like_helical_dom_sf"/>
</dbReference>
<organism evidence="2">
    <name type="scientific">uncultured Caudovirales phage</name>
    <dbReference type="NCBI Taxonomy" id="2100421"/>
    <lineage>
        <taxon>Viruses</taxon>
        <taxon>Duplodnaviria</taxon>
        <taxon>Heunggongvirae</taxon>
        <taxon>Uroviricota</taxon>
        <taxon>Caudoviricetes</taxon>
        <taxon>Peduoviridae</taxon>
        <taxon>Maltschvirus</taxon>
        <taxon>Maltschvirus maltsch</taxon>
    </lineage>
</organism>
<name>A0A6J5MA18_9CAUD</name>
<protein>
    <recommendedName>
        <fullName evidence="1">Glycosyltransferase 2-like domain-containing protein</fullName>
    </recommendedName>
</protein>
<evidence type="ECO:0000259" key="1">
    <source>
        <dbReference type="Pfam" id="PF00535"/>
    </source>
</evidence>
<dbReference type="Gene3D" id="1.25.40.10">
    <property type="entry name" value="Tetratricopeptide repeat domain"/>
    <property type="match status" value="1"/>
</dbReference>
<dbReference type="SUPFAM" id="SSF53448">
    <property type="entry name" value="Nucleotide-diphospho-sugar transferases"/>
    <property type="match status" value="1"/>
</dbReference>
<dbReference type="EMBL" id="LR796378">
    <property type="protein sequence ID" value="CAB4140569.1"/>
    <property type="molecule type" value="Genomic_DNA"/>
</dbReference>
<gene>
    <name evidence="2" type="ORF">UFOVP405_55</name>
</gene>
<accession>A0A6J5MA18</accession>
<dbReference type="SUPFAM" id="SSF48452">
    <property type="entry name" value="TPR-like"/>
    <property type="match status" value="1"/>
</dbReference>